<feature type="region of interest" description="Disordered" evidence="1">
    <location>
        <begin position="18"/>
        <end position="38"/>
    </location>
</feature>
<keyword evidence="4" id="KW-1185">Reference proteome</keyword>
<evidence type="ECO:0000259" key="2">
    <source>
        <dbReference type="Pfam" id="PF02518"/>
    </source>
</evidence>
<keyword evidence="3" id="KW-0067">ATP-binding</keyword>
<dbReference type="EMBL" id="JBHSCF010000019">
    <property type="protein sequence ID" value="MFC4187276.1"/>
    <property type="molecule type" value="Genomic_DNA"/>
</dbReference>
<name>A0ABV8N6B4_9ACTN</name>
<dbReference type="Pfam" id="PF02518">
    <property type="entry name" value="HATPase_c"/>
    <property type="match status" value="1"/>
</dbReference>
<proteinExistence type="predicted"/>
<accession>A0ABV8N6B4</accession>
<dbReference type="Proteomes" id="UP001595871">
    <property type="component" value="Unassembled WGS sequence"/>
</dbReference>
<evidence type="ECO:0000313" key="4">
    <source>
        <dbReference type="Proteomes" id="UP001595871"/>
    </source>
</evidence>
<dbReference type="Gene3D" id="3.30.565.10">
    <property type="entry name" value="Histidine kinase-like ATPase, C-terminal domain"/>
    <property type="match status" value="1"/>
</dbReference>
<protein>
    <submittedName>
        <fullName evidence="3">ATP-binding protein</fullName>
    </submittedName>
</protein>
<organism evidence="3 4">
    <name type="scientific">Streptomyces flavovirens</name>
    <dbReference type="NCBI Taxonomy" id="52258"/>
    <lineage>
        <taxon>Bacteria</taxon>
        <taxon>Bacillati</taxon>
        <taxon>Actinomycetota</taxon>
        <taxon>Actinomycetes</taxon>
        <taxon>Kitasatosporales</taxon>
        <taxon>Streptomycetaceae</taxon>
        <taxon>Streptomyces</taxon>
    </lineage>
</organism>
<gene>
    <name evidence="3" type="ORF">ACFO3R_12945</name>
</gene>
<dbReference type="RefSeq" id="WP_345494859.1">
    <property type="nucleotide sequence ID" value="NZ_BAAAYA010000012.1"/>
</dbReference>
<evidence type="ECO:0000313" key="3">
    <source>
        <dbReference type="EMBL" id="MFC4187276.1"/>
    </source>
</evidence>
<evidence type="ECO:0000256" key="1">
    <source>
        <dbReference type="SAM" id="MobiDB-lite"/>
    </source>
</evidence>
<dbReference type="InterPro" id="IPR003594">
    <property type="entry name" value="HATPase_dom"/>
</dbReference>
<dbReference type="GO" id="GO:0005524">
    <property type="term" value="F:ATP binding"/>
    <property type="evidence" value="ECO:0007669"/>
    <property type="project" value="UniProtKB-KW"/>
</dbReference>
<dbReference type="SUPFAM" id="SSF55874">
    <property type="entry name" value="ATPase domain of HSP90 chaperone/DNA topoisomerase II/histidine kinase"/>
    <property type="match status" value="1"/>
</dbReference>
<reference evidence="4" key="1">
    <citation type="journal article" date="2019" name="Int. J. Syst. Evol. Microbiol.">
        <title>The Global Catalogue of Microorganisms (GCM) 10K type strain sequencing project: providing services to taxonomists for standard genome sequencing and annotation.</title>
        <authorList>
            <consortium name="The Broad Institute Genomics Platform"/>
            <consortium name="The Broad Institute Genome Sequencing Center for Infectious Disease"/>
            <person name="Wu L."/>
            <person name="Ma J."/>
        </authorList>
    </citation>
    <scope>NUCLEOTIDE SEQUENCE [LARGE SCALE GENOMIC DNA]</scope>
    <source>
        <strain evidence="4">CCM 3243</strain>
    </source>
</reference>
<comment type="caution">
    <text evidence="3">The sequence shown here is derived from an EMBL/GenBank/DDBJ whole genome shotgun (WGS) entry which is preliminary data.</text>
</comment>
<sequence length="38" mass="3863">MGHGLGLSIVRSIARAHGTDAHAEPGPDGGLRVTAHFT</sequence>
<keyword evidence="3" id="KW-0547">Nucleotide-binding</keyword>
<dbReference type="InterPro" id="IPR036890">
    <property type="entry name" value="HATPase_C_sf"/>
</dbReference>
<feature type="domain" description="Histidine kinase/HSP90-like ATPase" evidence="2">
    <location>
        <begin position="2"/>
        <end position="37"/>
    </location>
</feature>